<keyword evidence="11" id="KW-0482">Metalloprotease</keyword>
<feature type="region of interest" description="Disordered" evidence="14">
    <location>
        <begin position="754"/>
        <end position="787"/>
    </location>
</feature>
<dbReference type="OrthoDB" id="76293at2759"/>
<dbReference type="GO" id="GO:0046872">
    <property type="term" value="F:metal ion binding"/>
    <property type="evidence" value="ECO:0007669"/>
    <property type="project" value="UniProtKB-KW"/>
</dbReference>
<proteinExistence type="inferred from homology"/>
<accession>A0A9W8I3A3</accession>
<keyword evidence="10 15" id="KW-1133">Transmembrane helix</keyword>
<evidence type="ECO:0000256" key="3">
    <source>
        <dbReference type="ARBA" id="ARBA00004128"/>
    </source>
</evidence>
<evidence type="ECO:0000256" key="13">
    <source>
        <dbReference type="RuleBase" id="RU361240"/>
    </source>
</evidence>
<evidence type="ECO:0000256" key="8">
    <source>
        <dbReference type="ARBA" id="ARBA00022801"/>
    </source>
</evidence>
<dbReference type="EMBL" id="JANBUW010000604">
    <property type="protein sequence ID" value="KAJ2846182.1"/>
    <property type="molecule type" value="Genomic_DNA"/>
</dbReference>
<keyword evidence="9 13" id="KW-0862">Zinc</keyword>
<keyword evidence="8 13" id="KW-0378">Hydrolase</keyword>
<comment type="caution">
    <text evidence="17">The sequence shown here is derived from an EMBL/GenBank/DDBJ whole genome shotgun (WGS) entry which is preliminary data.</text>
</comment>
<feature type="transmembrane region" description="Helical" evidence="15">
    <location>
        <begin position="847"/>
        <end position="867"/>
    </location>
</feature>
<evidence type="ECO:0000256" key="1">
    <source>
        <dbReference type="ARBA" id="ARBA00001947"/>
    </source>
</evidence>
<dbReference type="InterPro" id="IPR007484">
    <property type="entry name" value="Peptidase_M28"/>
</dbReference>
<keyword evidence="18" id="KW-1185">Reference proteome</keyword>
<keyword evidence="15" id="KW-0472">Membrane</keyword>
<feature type="transmembrane region" description="Helical" evidence="15">
    <location>
        <begin position="540"/>
        <end position="561"/>
    </location>
</feature>
<feature type="non-terminal residue" evidence="17">
    <location>
        <position position="1075"/>
    </location>
</feature>
<feature type="transmembrane region" description="Helical" evidence="15">
    <location>
        <begin position="688"/>
        <end position="714"/>
    </location>
</feature>
<dbReference type="AlphaFoldDB" id="A0A9W8I3A3"/>
<dbReference type="PANTHER" id="PTHR12147">
    <property type="entry name" value="METALLOPEPTIDASE M28 FAMILY MEMBER"/>
    <property type="match status" value="1"/>
</dbReference>
<dbReference type="InterPro" id="IPR045175">
    <property type="entry name" value="M28_fam"/>
</dbReference>
<keyword evidence="12" id="KW-0325">Glycoprotein</keyword>
<evidence type="ECO:0000256" key="14">
    <source>
        <dbReference type="SAM" id="MobiDB-lite"/>
    </source>
</evidence>
<name>A0A9W8I3A3_9FUNG</name>
<evidence type="ECO:0000256" key="7">
    <source>
        <dbReference type="ARBA" id="ARBA00022692"/>
    </source>
</evidence>
<keyword evidence="5" id="KW-0926">Vacuole</keyword>
<dbReference type="SUPFAM" id="SSF53187">
    <property type="entry name" value="Zn-dependent exopeptidases"/>
    <property type="match status" value="1"/>
</dbReference>
<keyword evidence="6 13" id="KW-0645">Protease</keyword>
<comment type="function">
    <text evidence="2">May be involved in vacuolar sorting and osmoregulation.</text>
</comment>
<feature type="compositionally biased region" description="Polar residues" evidence="14">
    <location>
        <begin position="802"/>
        <end position="820"/>
    </location>
</feature>
<dbReference type="Gene3D" id="3.40.630.10">
    <property type="entry name" value="Zn peptidases"/>
    <property type="match status" value="1"/>
</dbReference>
<feature type="domain" description="Peptidase M28" evidence="16">
    <location>
        <begin position="146"/>
        <end position="331"/>
    </location>
</feature>
<comment type="cofactor">
    <cofactor evidence="1">
        <name>Zn(2+)</name>
        <dbReference type="ChEBI" id="CHEBI:29105"/>
    </cofactor>
</comment>
<protein>
    <recommendedName>
        <fullName evidence="13">Peptide hydrolase</fullName>
        <ecNumber evidence="13">3.4.-.-</ecNumber>
    </recommendedName>
</protein>
<evidence type="ECO:0000256" key="5">
    <source>
        <dbReference type="ARBA" id="ARBA00022554"/>
    </source>
</evidence>
<dbReference type="PANTHER" id="PTHR12147:SF58">
    <property type="entry name" value="VACUOLAR MEMBRANE PROTEASE"/>
    <property type="match status" value="1"/>
</dbReference>
<evidence type="ECO:0000256" key="11">
    <source>
        <dbReference type="ARBA" id="ARBA00023049"/>
    </source>
</evidence>
<feature type="transmembrane region" description="Helical" evidence="15">
    <location>
        <begin position="573"/>
        <end position="594"/>
    </location>
</feature>
<reference evidence="17" key="1">
    <citation type="submission" date="2022-07" db="EMBL/GenBank/DDBJ databases">
        <title>Phylogenomic reconstructions and comparative analyses of Kickxellomycotina fungi.</title>
        <authorList>
            <person name="Reynolds N.K."/>
            <person name="Stajich J.E."/>
            <person name="Barry K."/>
            <person name="Grigoriev I.V."/>
            <person name="Crous P."/>
            <person name="Smith M.E."/>
        </authorList>
    </citation>
    <scope>NUCLEOTIDE SEQUENCE</scope>
    <source>
        <strain evidence="17">NRRL 1566</strain>
    </source>
</reference>
<dbReference type="Pfam" id="PF04389">
    <property type="entry name" value="Peptidase_M28"/>
    <property type="match status" value="1"/>
</dbReference>
<sequence length="1075" mass="118368">MTTGSAQHQPGGALRSATVTAMLQLAAFIALLLFMFSSLDPASIPSKILSRDAKLAIGSSSYYNTTARSAASAFNVTRALNDLAQISKTPHSLNDVRSIHVRDYLRFAIKQAIEGTHAEFYDPIANKTATEFKAKNSLVYWEDSSLIVRMPGTSEQTETLLVQAHYDAVPMSHGTFDDGVGVAVCLELIRSLASQPTHYPVVINIDWGEENGLYGAMLFARFHPWAEQVRAYINLEAGGVGGRAMLFRASHPLLLQAYKQAVSRPCASLVGNDAFKLGIVKSDTDYSVYTTRYGVPGLDLAFTDRRSLYHTASDNMQHVAAESILSMGIATLDTARQISSILPALSRSPQLPERPRSSALAVRPFIAAFDNDKLEDEQQHNLVDTPESVLEDAVFYDVLSWFMVVRSYTAELVLNILTGLTGLIAVIAVQYPFKRALPGSADIPEWESMVPTERLVMQLGRGGIVGSLLQALLVLVRAYFAGIFGSLLFTGILINLVMPRLAYTHVLLFILLLFSAAMLSVTCVLSAWSCRSRAADTQSMIWYAHCLFRSLVLLFVVVPLNWMGIGLLYREQLYTWASIGAVLCTALVDSNTGLGTHWYQWIFRLTIFHPHSTDNNQERLLNDENPDDFENTNEHSLATVSRNKVILHAIAAIRMTIGVILPVAFGLDITLRQLVIFKDHLADGSPPFACIAITALDIVTFIIFLAPYIVSIVLDIEKHWLVRYISKVVEPCFQLIQWPHRSAEPVFGRSRVPSRSQISLHTNHRRDSSDSEPEACIIEDPGETSDSDANERVILLGNHTPSAEAASSNSGVLQGGNTSDNDSDDELGRRQLPMQQVNKSESSETLIYMWTGVWLILWILSQFLMLGGEKYSSNPLKVRVFQKTHLSAECANVAANNSCAISKLTLASPDSAGLAKLLNAAVSSKLTPACYTLNTRGFYKCNYFYHDDDIESLGNASTWTPETAIKILNISHTTESVDSSTLFNIKLTFSAPETRTCFIDFGSHRGYSPQAYPNPYPSLPPENSASAAFTNPPTLRPIIPRVILPVIESARFVDGITGNKAIVSESTFDRDPVFS</sequence>
<comment type="subcellular location">
    <subcellularLocation>
        <location evidence="3">Vacuole membrane</location>
        <topology evidence="3">Multi-pass membrane protein</topology>
    </subcellularLocation>
</comment>
<feature type="transmembrane region" description="Helical" evidence="15">
    <location>
        <begin position="468"/>
        <end position="494"/>
    </location>
</feature>
<evidence type="ECO:0000256" key="6">
    <source>
        <dbReference type="ARBA" id="ARBA00022670"/>
    </source>
</evidence>
<evidence type="ECO:0000256" key="4">
    <source>
        <dbReference type="ARBA" id="ARBA00010918"/>
    </source>
</evidence>
<dbReference type="EC" id="3.4.-.-" evidence="13"/>
<feature type="region of interest" description="Disordered" evidence="14">
    <location>
        <begin position="802"/>
        <end position="836"/>
    </location>
</feature>
<feature type="transmembrane region" description="Helical" evidence="15">
    <location>
        <begin position="645"/>
        <end position="667"/>
    </location>
</feature>
<gene>
    <name evidence="17" type="ORF">IWW36_004471</name>
</gene>
<comment type="similarity">
    <text evidence="4 13">Belongs to the peptidase M28 family.</text>
</comment>
<feature type="transmembrane region" description="Helical" evidence="15">
    <location>
        <begin position="506"/>
        <end position="528"/>
    </location>
</feature>
<evidence type="ECO:0000256" key="2">
    <source>
        <dbReference type="ARBA" id="ARBA00003273"/>
    </source>
</evidence>
<keyword evidence="13" id="KW-0479">Metal-binding</keyword>
<dbReference type="GO" id="GO:0008235">
    <property type="term" value="F:metalloexopeptidase activity"/>
    <property type="evidence" value="ECO:0007669"/>
    <property type="project" value="InterPro"/>
</dbReference>
<evidence type="ECO:0000313" key="18">
    <source>
        <dbReference type="Proteomes" id="UP001139887"/>
    </source>
</evidence>
<evidence type="ECO:0000256" key="10">
    <source>
        <dbReference type="ARBA" id="ARBA00022989"/>
    </source>
</evidence>
<evidence type="ECO:0000256" key="15">
    <source>
        <dbReference type="SAM" id="Phobius"/>
    </source>
</evidence>
<evidence type="ECO:0000256" key="12">
    <source>
        <dbReference type="ARBA" id="ARBA00023180"/>
    </source>
</evidence>
<evidence type="ECO:0000259" key="16">
    <source>
        <dbReference type="Pfam" id="PF04389"/>
    </source>
</evidence>
<feature type="transmembrane region" description="Helical" evidence="15">
    <location>
        <begin position="20"/>
        <end position="39"/>
    </location>
</feature>
<organism evidence="17 18">
    <name type="scientific">Coemansia brasiliensis</name>
    <dbReference type="NCBI Taxonomy" id="2650707"/>
    <lineage>
        <taxon>Eukaryota</taxon>
        <taxon>Fungi</taxon>
        <taxon>Fungi incertae sedis</taxon>
        <taxon>Zoopagomycota</taxon>
        <taxon>Kickxellomycotina</taxon>
        <taxon>Kickxellomycetes</taxon>
        <taxon>Kickxellales</taxon>
        <taxon>Kickxellaceae</taxon>
        <taxon>Coemansia</taxon>
    </lineage>
</organism>
<feature type="transmembrane region" description="Helical" evidence="15">
    <location>
        <begin position="412"/>
        <end position="433"/>
    </location>
</feature>
<dbReference type="Proteomes" id="UP001139887">
    <property type="component" value="Unassembled WGS sequence"/>
</dbReference>
<evidence type="ECO:0000256" key="9">
    <source>
        <dbReference type="ARBA" id="ARBA00022833"/>
    </source>
</evidence>
<keyword evidence="7 15" id="KW-0812">Transmembrane</keyword>
<dbReference type="GO" id="GO:0005774">
    <property type="term" value="C:vacuolar membrane"/>
    <property type="evidence" value="ECO:0007669"/>
    <property type="project" value="UniProtKB-SubCell"/>
</dbReference>
<evidence type="ECO:0000313" key="17">
    <source>
        <dbReference type="EMBL" id="KAJ2846182.1"/>
    </source>
</evidence>
<dbReference type="GO" id="GO:0006508">
    <property type="term" value="P:proteolysis"/>
    <property type="evidence" value="ECO:0007669"/>
    <property type="project" value="UniProtKB-KW"/>
</dbReference>